<dbReference type="Proteomes" id="UP001063350">
    <property type="component" value="Chromosome"/>
</dbReference>
<name>A0A915U0P9_9BACT</name>
<accession>A0A915U0P9</accession>
<evidence type="ECO:0000313" key="2">
    <source>
        <dbReference type="Proteomes" id="UP001063350"/>
    </source>
</evidence>
<reference evidence="1" key="1">
    <citation type="submission" date="2020-12" db="EMBL/GenBank/DDBJ databases">
        <title>Desulfobium dissulfuricans gen. nov., sp. nov., a novel mesophilic, sulfate-reducing bacterium isolated from a deep-sea hydrothermal vent.</title>
        <authorList>
            <person name="Hashimoto Y."/>
            <person name="Tame A."/>
            <person name="Sawayama S."/>
            <person name="Miyazaki J."/>
            <person name="Takai K."/>
            <person name="Nakagawa S."/>
        </authorList>
    </citation>
    <scope>NUCLEOTIDE SEQUENCE</scope>
    <source>
        <strain evidence="1">GF1</strain>
    </source>
</reference>
<sequence>MGKGMTVLRSLQRELVPDMKGWTLQANLTAGNSKGSISMLLYEASNIEELCAGKPHAGICEGAAG</sequence>
<proteinExistence type="predicted"/>
<dbReference type="AlphaFoldDB" id="A0A915U0P9"/>
<dbReference type="EMBL" id="AP024233">
    <property type="protein sequence ID" value="BCO09329.1"/>
    <property type="molecule type" value="Genomic_DNA"/>
</dbReference>
<organism evidence="1 2">
    <name type="scientific">Desulfolithobacter dissulfuricans</name>
    <dbReference type="NCBI Taxonomy" id="2795293"/>
    <lineage>
        <taxon>Bacteria</taxon>
        <taxon>Pseudomonadati</taxon>
        <taxon>Thermodesulfobacteriota</taxon>
        <taxon>Desulfobulbia</taxon>
        <taxon>Desulfobulbales</taxon>
        <taxon>Desulfobulbaceae</taxon>
        <taxon>Desulfolithobacter</taxon>
    </lineage>
</organism>
<evidence type="ECO:0000313" key="1">
    <source>
        <dbReference type="EMBL" id="BCO09329.1"/>
    </source>
</evidence>
<dbReference type="KEGG" id="ddu:GF1_17050"/>
<keyword evidence="2" id="KW-1185">Reference proteome</keyword>
<gene>
    <name evidence="1" type="ORF">GF1_17050</name>
</gene>
<protein>
    <submittedName>
        <fullName evidence="1">Uncharacterized protein</fullName>
    </submittedName>
</protein>